<dbReference type="STRING" id="1802772.A3H60_01445"/>
<keyword evidence="1" id="KW-1133">Transmembrane helix</keyword>
<feature type="transmembrane region" description="Helical" evidence="1">
    <location>
        <begin position="86"/>
        <end position="106"/>
    </location>
</feature>
<dbReference type="EMBL" id="MHWP01000001">
    <property type="protein sequence ID" value="OHB11530.1"/>
    <property type="molecule type" value="Genomic_DNA"/>
</dbReference>
<dbReference type="Proteomes" id="UP000177202">
    <property type="component" value="Unassembled WGS sequence"/>
</dbReference>
<evidence type="ECO:0000256" key="1">
    <source>
        <dbReference type="SAM" id="Phobius"/>
    </source>
</evidence>
<keyword evidence="1" id="KW-0812">Transmembrane</keyword>
<keyword evidence="1" id="KW-0472">Membrane</keyword>
<dbReference type="AlphaFoldDB" id="A0A1G2UQB1"/>
<name>A0A1G2UQB1_9BACT</name>
<gene>
    <name evidence="2" type="ORF">A3H60_01445</name>
</gene>
<proteinExistence type="predicted"/>
<sequence length="119" mass="13504">MNISRTRFVILFLISAFAFMFISNALFGTEARVFPWNEESFLGTDSPIAWKSAGYKILYPVKIVLIRPMLPFINYVQQDPDPPPPFVAAGFALYWSILALILYYLIGKIKHSNLVAPDS</sequence>
<protein>
    <submittedName>
        <fullName evidence="2">Uncharacterized protein</fullName>
    </submittedName>
</protein>
<organism evidence="2 3">
    <name type="scientific">Candidatus Zambryskibacteria bacterium RIFCSPLOWO2_02_FULL_44_12b</name>
    <dbReference type="NCBI Taxonomy" id="1802772"/>
    <lineage>
        <taxon>Bacteria</taxon>
        <taxon>Candidatus Zambryskiibacteriota</taxon>
    </lineage>
</organism>
<reference evidence="2 3" key="1">
    <citation type="journal article" date="2016" name="Nat. Commun.">
        <title>Thousands of microbial genomes shed light on interconnected biogeochemical processes in an aquifer system.</title>
        <authorList>
            <person name="Anantharaman K."/>
            <person name="Brown C.T."/>
            <person name="Hug L.A."/>
            <person name="Sharon I."/>
            <person name="Castelle C.J."/>
            <person name="Probst A.J."/>
            <person name="Thomas B.C."/>
            <person name="Singh A."/>
            <person name="Wilkins M.J."/>
            <person name="Karaoz U."/>
            <person name="Brodie E.L."/>
            <person name="Williams K.H."/>
            <person name="Hubbard S.S."/>
            <person name="Banfield J.F."/>
        </authorList>
    </citation>
    <scope>NUCLEOTIDE SEQUENCE [LARGE SCALE GENOMIC DNA]</scope>
</reference>
<evidence type="ECO:0000313" key="2">
    <source>
        <dbReference type="EMBL" id="OHB11530.1"/>
    </source>
</evidence>
<evidence type="ECO:0000313" key="3">
    <source>
        <dbReference type="Proteomes" id="UP000177202"/>
    </source>
</evidence>
<comment type="caution">
    <text evidence="2">The sequence shown here is derived from an EMBL/GenBank/DDBJ whole genome shotgun (WGS) entry which is preliminary data.</text>
</comment>
<accession>A0A1G2UQB1</accession>